<dbReference type="RefSeq" id="WP_145205290.1">
    <property type="nucleotide sequence ID" value="NZ_CP036434.1"/>
</dbReference>
<name>A0A518F0U2_9BACT</name>
<dbReference type="OrthoDB" id="5114696at2"/>
<keyword evidence="3" id="KW-1185">Reference proteome</keyword>
<evidence type="ECO:0000313" key="2">
    <source>
        <dbReference type="EMBL" id="QDV09961.1"/>
    </source>
</evidence>
<evidence type="ECO:0000313" key="3">
    <source>
        <dbReference type="Proteomes" id="UP000320390"/>
    </source>
</evidence>
<organism evidence="2 3">
    <name type="scientific">Saltatorellus ferox</name>
    <dbReference type="NCBI Taxonomy" id="2528018"/>
    <lineage>
        <taxon>Bacteria</taxon>
        <taxon>Pseudomonadati</taxon>
        <taxon>Planctomycetota</taxon>
        <taxon>Planctomycetia</taxon>
        <taxon>Planctomycetia incertae sedis</taxon>
        <taxon>Saltatorellus</taxon>
    </lineage>
</organism>
<dbReference type="Gene3D" id="3.40.50.10090">
    <property type="match status" value="2"/>
</dbReference>
<protein>
    <submittedName>
        <fullName evidence="2">Uroporphyrinogen-III synthase</fullName>
    </submittedName>
</protein>
<dbReference type="SUPFAM" id="SSF69618">
    <property type="entry name" value="HemD-like"/>
    <property type="match status" value="1"/>
</dbReference>
<sequence>MATTNERRISLTGPASERAAKRWMDAVYTVPGWKPLHFPLVRIVGQAIPESRVGLLPSFVAVTSQNALPALKHLWDRRTDVRDAPHAAVGIATARAMRALGVDPVIVGPAEDAGAASLAEEILARTENGQTILWPRGDRATDLRERLVVAGRIVQDPIAYRTEDEEDSVVPKNLSAVFFASPSAVKVWLKTPDIPRVTAIAIGQTTYAELAPEYARFSRMVRLAKPTPLALADALAALP</sequence>
<dbReference type="InterPro" id="IPR003754">
    <property type="entry name" value="4pyrrol_synth_uPrphyn_synth"/>
</dbReference>
<dbReference type="Proteomes" id="UP000320390">
    <property type="component" value="Chromosome"/>
</dbReference>
<dbReference type="CDD" id="cd06578">
    <property type="entry name" value="HemD"/>
    <property type="match status" value="1"/>
</dbReference>
<gene>
    <name evidence="2" type="ORF">Poly30_55220</name>
</gene>
<dbReference type="InterPro" id="IPR036108">
    <property type="entry name" value="4pyrrol_syn_uPrphyn_synt_sf"/>
</dbReference>
<evidence type="ECO:0000259" key="1">
    <source>
        <dbReference type="Pfam" id="PF02602"/>
    </source>
</evidence>
<feature type="domain" description="Tetrapyrrole biosynthesis uroporphyrinogen III synthase" evidence="1">
    <location>
        <begin position="32"/>
        <end position="211"/>
    </location>
</feature>
<dbReference type="GO" id="GO:0033014">
    <property type="term" value="P:tetrapyrrole biosynthetic process"/>
    <property type="evidence" value="ECO:0007669"/>
    <property type="project" value="InterPro"/>
</dbReference>
<proteinExistence type="predicted"/>
<dbReference type="EMBL" id="CP036434">
    <property type="protein sequence ID" value="QDV09961.1"/>
    <property type="molecule type" value="Genomic_DNA"/>
</dbReference>
<accession>A0A518F0U2</accession>
<dbReference type="GO" id="GO:0004852">
    <property type="term" value="F:uroporphyrinogen-III synthase activity"/>
    <property type="evidence" value="ECO:0007669"/>
    <property type="project" value="InterPro"/>
</dbReference>
<reference evidence="2 3" key="1">
    <citation type="submission" date="2019-02" db="EMBL/GenBank/DDBJ databases">
        <title>Deep-cultivation of Planctomycetes and their phenomic and genomic characterization uncovers novel biology.</title>
        <authorList>
            <person name="Wiegand S."/>
            <person name="Jogler M."/>
            <person name="Boedeker C."/>
            <person name="Pinto D."/>
            <person name="Vollmers J."/>
            <person name="Rivas-Marin E."/>
            <person name="Kohn T."/>
            <person name="Peeters S.H."/>
            <person name="Heuer A."/>
            <person name="Rast P."/>
            <person name="Oberbeckmann S."/>
            <person name="Bunk B."/>
            <person name="Jeske O."/>
            <person name="Meyerdierks A."/>
            <person name="Storesund J.E."/>
            <person name="Kallscheuer N."/>
            <person name="Luecker S."/>
            <person name="Lage O.M."/>
            <person name="Pohl T."/>
            <person name="Merkel B.J."/>
            <person name="Hornburger P."/>
            <person name="Mueller R.-W."/>
            <person name="Bruemmer F."/>
            <person name="Labrenz M."/>
            <person name="Spormann A.M."/>
            <person name="Op den Camp H."/>
            <person name="Overmann J."/>
            <person name="Amann R."/>
            <person name="Jetten M.S.M."/>
            <person name="Mascher T."/>
            <person name="Medema M.H."/>
            <person name="Devos D.P."/>
            <person name="Kaster A.-K."/>
            <person name="Ovreas L."/>
            <person name="Rohde M."/>
            <person name="Galperin M.Y."/>
            <person name="Jogler C."/>
        </authorList>
    </citation>
    <scope>NUCLEOTIDE SEQUENCE [LARGE SCALE GENOMIC DNA]</scope>
    <source>
        <strain evidence="2 3">Poly30</strain>
    </source>
</reference>
<dbReference type="Pfam" id="PF02602">
    <property type="entry name" value="HEM4"/>
    <property type="match status" value="1"/>
</dbReference>
<dbReference type="AlphaFoldDB" id="A0A518F0U2"/>